<gene>
    <name evidence="1" type="ORF">BC936DRAFT_144487</name>
</gene>
<protein>
    <submittedName>
        <fullName evidence="1">Uncharacterized protein</fullName>
    </submittedName>
</protein>
<reference evidence="1 2" key="1">
    <citation type="journal article" date="2018" name="New Phytol.">
        <title>Phylogenomics of Endogonaceae and evolution of mycorrhizas within Mucoromycota.</title>
        <authorList>
            <person name="Chang Y."/>
            <person name="Desiro A."/>
            <person name="Na H."/>
            <person name="Sandor L."/>
            <person name="Lipzen A."/>
            <person name="Clum A."/>
            <person name="Barry K."/>
            <person name="Grigoriev I.V."/>
            <person name="Martin F.M."/>
            <person name="Stajich J.E."/>
            <person name="Smith M.E."/>
            <person name="Bonito G."/>
            <person name="Spatafora J.W."/>
        </authorList>
    </citation>
    <scope>NUCLEOTIDE SEQUENCE [LARGE SCALE GENOMIC DNA]</scope>
    <source>
        <strain evidence="1 2">GMNB39</strain>
    </source>
</reference>
<dbReference type="OrthoDB" id="17798at2759"/>
<comment type="caution">
    <text evidence="1">The sequence shown here is derived from an EMBL/GenBank/DDBJ whole genome shotgun (WGS) entry which is preliminary data.</text>
</comment>
<organism evidence="1 2">
    <name type="scientific">Jimgerdemannia flammicorona</name>
    <dbReference type="NCBI Taxonomy" id="994334"/>
    <lineage>
        <taxon>Eukaryota</taxon>
        <taxon>Fungi</taxon>
        <taxon>Fungi incertae sedis</taxon>
        <taxon>Mucoromycota</taxon>
        <taxon>Mucoromycotina</taxon>
        <taxon>Endogonomycetes</taxon>
        <taxon>Endogonales</taxon>
        <taxon>Endogonaceae</taxon>
        <taxon>Jimgerdemannia</taxon>
    </lineage>
</organism>
<sequence>MAAASFVNPFTEQFAFATSLDARRKLVASELVAGTTDHYIYNALVDLQLLQECHDARVATGTSTVDPTPEEQTALKSLRSLLKTPPTSFRPYAPGWEEISRKFHLFNYAYDPQSTLEYLKKELGLSFDHFPAPVDDEEHDLSVSSSILDPALIDTATLLRNQIPLLAQESTYNSTIEEFEESLVLRHLWPATATMDSVSLRSYMDSLLRDRPHPRLSNLTARLHDAIVKFSRTEVPTATELPGHSLITAQILKNLPLSHLLELRTLLPVITENSDYVLAVLRKLAPRIDACLMQRYDTSSLLKDRESGALDQAEQERFLRMALEFVETLSQTYLDLRFTILHAWLKFGMERNVWHEEEFLRYVRIPKHTSWYSVTVLPTNIIPSDYVTFGRTFDVPFIRPVSSAADQILMTEFLTHHFLQYRSYEAFVGILDLEAYLKPLFARTMIMARIGNAADWYPLLGATGIQALSTNSELAFTPQSAHANLRFAPKDLVKLNLRLKNIRTLTIREFRVDTLAYYRQTQKEFDETIDLDGLTPARERVVEYGDKPSVERHEEAFEFGEVVEEEEANVHVKVEGDVYQGLKGRGVWVVDFVGGRQSCRAVVRKGTLRYLVKDTVAGHLFTILDEAHRRVTKDCSIWIASKSYLVAPFYFILFLHSPSIRPYEYGGLKTTRTHRFMQTKLSSSICLLPTSQPDASGDILLPYTTRENINEVILLTHSGFTALRHFHHKQERYGLGAGFYVNPEAIMKDKKAQIVVHPHLTINNQPAPLAILEAKSVQLTIESEDSDGVSSTRVIDEFVINEGECGLAEFRIPDKLSSLSFTLKARVRLPSDNNREQELHCSYIYDVEYRSYNEMFGDKVSGDIDRDFFAPFLRKDETGYYLQLLGKNGETRPNRPVPIHLKHKYFSNDIVVTPILRSDVQGIIRLGPLHDVTSIATPQHGFHTWKIDGDEDARTVVPDVIQEYSGTEIVIPVSGKVMDTWDVVLVETGHNETVLTDQTAKLIIRDHEVVIPTGLDPGNYTLYIDTTFCVNIVTLRIVRPALPPSNTSAFSSYCLGHTRHLESTSPTTARPLGITSVAVTQSASSSDEVILVKLQNHSPTRTIVLATVSWTVPRKNHRLDYVLEQSMHAFAAPGGQAVDVIDEESVFLDGRTLSDEYEYILERARKRRWTGNVFKKPTLLVKPYKHADTSPTSLATQSGTKFIKKEPSAYIATSSGRGLGQGGAKRHRRIIDITPDSFNKNQMSRLDFIDGHTTVIANFRPDARGTITLCRSQLGQGNILQLVVLSNDQQVSRQIVLPSSSPTLKLRDLRHRTALDPNGTYVSAKNVSFLNPPIATPDSKPISVTVEMGATSASELEISGHGR</sequence>
<dbReference type="Proteomes" id="UP000268093">
    <property type="component" value="Unassembled WGS sequence"/>
</dbReference>
<accession>A0A433DCC9</accession>
<dbReference type="EMBL" id="RBNI01003297">
    <property type="protein sequence ID" value="RUP48493.1"/>
    <property type="molecule type" value="Genomic_DNA"/>
</dbReference>
<keyword evidence="2" id="KW-1185">Reference proteome</keyword>
<name>A0A433DCC9_9FUNG</name>
<evidence type="ECO:0000313" key="2">
    <source>
        <dbReference type="Proteomes" id="UP000268093"/>
    </source>
</evidence>
<proteinExistence type="predicted"/>
<evidence type="ECO:0000313" key="1">
    <source>
        <dbReference type="EMBL" id="RUP48493.1"/>
    </source>
</evidence>